<accession>A0A832T4B5</accession>
<protein>
    <submittedName>
        <fullName evidence="2">HAD family hydrolase</fullName>
    </submittedName>
</protein>
<comment type="caution">
    <text evidence="2">The sequence shown here is derived from an EMBL/GenBank/DDBJ whole genome shotgun (WGS) entry which is preliminary data.</text>
</comment>
<dbReference type="Proteomes" id="UP000645676">
    <property type="component" value="Unassembled WGS sequence"/>
</dbReference>
<organism evidence="2 3">
    <name type="scientific">Methanocaldococcus jannaschii</name>
    <dbReference type="NCBI Taxonomy" id="2190"/>
    <lineage>
        <taxon>Archaea</taxon>
        <taxon>Methanobacteriati</taxon>
        <taxon>Methanobacteriota</taxon>
        <taxon>Methanomada group</taxon>
        <taxon>Methanococci</taxon>
        <taxon>Methanococcales</taxon>
        <taxon>Methanocaldococcaceae</taxon>
        <taxon>Methanocaldococcus</taxon>
    </lineage>
</organism>
<name>A0A832T4B5_9EURY</name>
<dbReference type="RefSeq" id="WP_010870482.1">
    <property type="nucleotide sequence ID" value="NC_000909.1"/>
</dbReference>
<evidence type="ECO:0000256" key="1">
    <source>
        <dbReference type="ARBA" id="ARBA00022723"/>
    </source>
</evidence>
<dbReference type="EMBL" id="DUJR01000023">
    <property type="protein sequence ID" value="HII59783.1"/>
    <property type="molecule type" value="Genomic_DNA"/>
</dbReference>
<keyword evidence="2" id="KW-0378">Hydrolase</keyword>
<dbReference type="Gene3D" id="3.40.50.1000">
    <property type="entry name" value="HAD superfamily/HAD-like"/>
    <property type="match status" value="1"/>
</dbReference>
<evidence type="ECO:0000313" key="2">
    <source>
        <dbReference type="EMBL" id="HII59783.1"/>
    </source>
</evidence>
<dbReference type="AlphaFoldDB" id="A0A832T4B5"/>
<dbReference type="PANTHER" id="PTHR46594">
    <property type="entry name" value="P-TYPE CATION-TRANSPORTING ATPASE"/>
    <property type="match status" value="1"/>
</dbReference>
<dbReference type="InterPro" id="IPR023214">
    <property type="entry name" value="HAD_sf"/>
</dbReference>
<dbReference type="SUPFAM" id="SSF56784">
    <property type="entry name" value="HAD-like"/>
    <property type="match status" value="1"/>
</dbReference>
<dbReference type="GO" id="GO:0046872">
    <property type="term" value="F:metal ion binding"/>
    <property type="evidence" value="ECO:0007669"/>
    <property type="project" value="UniProtKB-KW"/>
</dbReference>
<dbReference type="InterPro" id="IPR036412">
    <property type="entry name" value="HAD-like_sf"/>
</dbReference>
<dbReference type="Pfam" id="PF00702">
    <property type="entry name" value="Hydrolase"/>
    <property type="match status" value="1"/>
</dbReference>
<proteinExistence type="predicted"/>
<dbReference type="PANTHER" id="PTHR46594:SF4">
    <property type="entry name" value="P-TYPE CATION-TRANSPORTING ATPASE"/>
    <property type="match status" value="1"/>
</dbReference>
<gene>
    <name evidence="2" type="ORF">HA335_04270</name>
</gene>
<dbReference type="GO" id="GO:0016787">
    <property type="term" value="F:hydrolase activity"/>
    <property type="evidence" value="ECO:0007669"/>
    <property type="project" value="UniProtKB-KW"/>
</dbReference>
<reference evidence="2" key="1">
    <citation type="journal article" date="2020" name="bioRxiv">
        <title>A rank-normalized archaeal taxonomy based on genome phylogeny resolves widespread incomplete and uneven classifications.</title>
        <authorList>
            <person name="Rinke C."/>
            <person name="Chuvochina M."/>
            <person name="Mussig A.J."/>
            <person name="Chaumeil P.-A."/>
            <person name="Waite D.W."/>
            <person name="Whitman W.B."/>
            <person name="Parks D.H."/>
            <person name="Hugenholtz P."/>
        </authorList>
    </citation>
    <scope>NUCLEOTIDE SEQUENCE</scope>
    <source>
        <strain evidence="2">UBA8849</strain>
    </source>
</reference>
<keyword evidence="1" id="KW-0479">Metal-binding</keyword>
<evidence type="ECO:0000313" key="3">
    <source>
        <dbReference type="Proteomes" id="UP000645676"/>
    </source>
</evidence>
<dbReference type="SMR" id="A0A832T4B5"/>
<sequence>MKVAIVFDSAGTLVKIMRVIKDLKKNKFICNSQTVDIVDKKKGRALVIIKEDPLKVVDKENPEKLISDLLKEVEIGISYCNPPINREGIFKDRKTKVKELQEPLNILKRYEVETGYGSALIIDTYAGEVEYTIATAGCLFKEVKETIKQLKDLGVKVFIASGDRKGFIKRLAEITGVDERYIMAEAHQELKRDLIRNLKKEGYFTIMVGDGANDVPAMIESDLAVVTLQNGNVSRRALETADIKIYNIKEIVDICKKVINGEIKGRMQIKECS</sequence>
<dbReference type="PRINTS" id="PR00119">
    <property type="entry name" value="CATATPASE"/>
</dbReference>
<dbReference type="OMA" id="GISYCNP"/>